<proteinExistence type="predicted"/>
<evidence type="ECO:0000256" key="5">
    <source>
        <dbReference type="SAM" id="Phobius"/>
    </source>
</evidence>
<protein>
    <submittedName>
        <fullName evidence="6">Bacteriophage holin family</fullName>
    </submittedName>
</protein>
<evidence type="ECO:0000256" key="3">
    <source>
        <dbReference type="ARBA" id="ARBA00022989"/>
    </source>
</evidence>
<evidence type="ECO:0000256" key="1">
    <source>
        <dbReference type="ARBA" id="ARBA00004301"/>
    </source>
</evidence>
<name>A0A6J5M8D2_9CAUD</name>
<dbReference type="EMBL" id="LR796388">
    <property type="protein sequence ID" value="CAB4141346.1"/>
    <property type="molecule type" value="Genomic_DNA"/>
</dbReference>
<reference evidence="6" key="1">
    <citation type="submission" date="2020-04" db="EMBL/GenBank/DDBJ databases">
        <authorList>
            <person name="Chiriac C."/>
            <person name="Salcher M."/>
            <person name="Ghai R."/>
            <person name="Kavagutti S V."/>
        </authorList>
    </citation>
    <scope>NUCLEOTIDE SEQUENCE</scope>
</reference>
<dbReference type="Pfam" id="PF05105">
    <property type="entry name" value="Phage_holin_4_1"/>
    <property type="match status" value="1"/>
</dbReference>
<evidence type="ECO:0000313" key="6">
    <source>
        <dbReference type="EMBL" id="CAB4141346.1"/>
    </source>
</evidence>
<dbReference type="GO" id="GO:0033644">
    <property type="term" value="C:host cell membrane"/>
    <property type="evidence" value="ECO:0007669"/>
    <property type="project" value="UniProtKB-SubCell"/>
</dbReference>
<keyword evidence="2 5" id="KW-0812">Transmembrane</keyword>
<sequence>MSKDFTHFVEILKVYLHSIFNSISSMIDNLESLLKNLMLILLAFLAPVKSAILAVYFLILLDMITGVWASIKEKRSITSSGLSQTIGKILIYSTTIIVSFVVHKFLLVGFELPIEALVSGFIAITETKSIFENLNRISSNRVVKDLIILLSNERSKRLPYKKNEE</sequence>
<keyword evidence="3 5" id="KW-1133">Transmembrane helix</keyword>
<evidence type="ECO:0000256" key="2">
    <source>
        <dbReference type="ARBA" id="ARBA00022692"/>
    </source>
</evidence>
<keyword evidence="4 5" id="KW-0472">Membrane</keyword>
<dbReference type="InterPro" id="IPR006480">
    <property type="entry name" value="Phage_holin_4_1"/>
</dbReference>
<organism evidence="6">
    <name type="scientific">uncultured Caudovirales phage</name>
    <dbReference type="NCBI Taxonomy" id="2100421"/>
    <lineage>
        <taxon>Viruses</taxon>
        <taxon>Duplodnaviria</taxon>
        <taxon>Heunggongvirae</taxon>
        <taxon>Uroviricota</taxon>
        <taxon>Caudoviricetes</taxon>
        <taxon>Peduoviridae</taxon>
        <taxon>Maltschvirus</taxon>
        <taxon>Maltschvirus maltsch</taxon>
    </lineage>
</organism>
<evidence type="ECO:0000256" key="4">
    <source>
        <dbReference type="ARBA" id="ARBA00023136"/>
    </source>
</evidence>
<accession>A0A6J5M8D2</accession>
<feature type="transmembrane region" description="Helical" evidence="5">
    <location>
        <begin position="89"/>
        <end position="110"/>
    </location>
</feature>
<feature type="transmembrane region" description="Helical" evidence="5">
    <location>
        <begin position="37"/>
        <end position="68"/>
    </location>
</feature>
<gene>
    <name evidence="6" type="ORF">UFOVP410_185</name>
</gene>
<comment type="subcellular location">
    <subcellularLocation>
        <location evidence="1">Host membrane</location>
        <topology evidence="1">Multi-pass membrane protein</topology>
    </subcellularLocation>
</comment>